<name>A0AB33T8Q3_9MYCO</name>
<protein>
    <submittedName>
        <fullName evidence="1">Uncharacterized protein</fullName>
    </submittedName>
</protein>
<evidence type="ECO:0000313" key="2">
    <source>
        <dbReference type="Proteomes" id="UP000038487"/>
    </source>
</evidence>
<dbReference type="EMBL" id="CSUW01000016">
    <property type="protein sequence ID" value="CPT67096.1"/>
    <property type="molecule type" value="Genomic_DNA"/>
</dbReference>
<sequence length="109" mass="12547">MALTLDADHLRTSVTELRRLEDNVRLNPDAVFWSEIKRIAESVGVDKNDPVTRPLAELIAEKEQRQKVTGDIVRLFVDVVWRAARLVEGLQDEIYHMTRPVLHDQPYTG</sequence>
<dbReference type="Proteomes" id="UP000038487">
    <property type="component" value="Unassembled WGS sequence"/>
</dbReference>
<accession>A0AB33T8Q3</accession>
<proteinExistence type="predicted"/>
<comment type="caution">
    <text evidence="1">The sequence shown here is derived from an EMBL/GenBank/DDBJ whole genome shotgun (WGS) entry which is preliminary data.</text>
</comment>
<dbReference type="AlphaFoldDB" id="A0AB33T8Q3"/>
<evidence type="ECO:0000313" key="1">
    <source>
        <dbReference type="EMBL" id="CPT67096.1"/>
    </source>
</evidence>
<organism evidence="1 2">
    <name type="scientific">Mycobacteroides abscessus</name>
    <dbReference type="NCBI Taxonomy" id="36809"/>
    <lineage>
        <taxon>Bacteria</taxon>
        <taxon>Bacillati</taxon>
        <taxon>Actinomycetota</taxon>
        <taxon>Actinomycetes</taxon>
        <taxon>Mycobacteriales</taxon>
        <taxon>Mycobacteriaceae</taxon>
        <taxon>Mycobacteroides</taxon>
    </lineage>
</organism>
<reference evidence="1 2" key="1">
    <citation type="submission" date="2015-03" db="EMBL/GenBank/DDBJ databases">
        <authorList>
            <consortium name="Pathogen Informatics"/>
            <person name="Murphy D."/>
        </authorList>
    </citation>
    <scope>NUCLEOTIDE SEQUENCE [LARGE SCALE GENOMIC DNA]</scope>
    <source>
        <strain evidence="1 2">PAP036</strain>
    </source>
</reference>
<gene>
    <name evidence="1" type="ORF">ERS075527_05106</name>
</gene>
<dbReference type="RefSeq" id="WP_052536714.1">
    <property type="nucleotide sequence ID" value="NZ_CP014958.1"/>
</dbReference>